<dbReference type="VEuPathDB" id="TriTrypDB:ECC02_004160"/>
<name>A0A7J6Y9P8_TRYCR</name>
<dbReference type="Proteomes" id="UP000583944">
    <property type="component" value="Unassembled WGS sequence"/>
</dbReference>
<feature type="compositionally biased region" description="Polar residues" evidence="1">
    <location>
        <begin position="456"/>
        <end position="472"/>
    </location>
</feature>
<gene>
    <name evidence="2" type="ORF">ECC02_004160</name>
</gene>
<dbReference type="AlphaFoldDB" id="A0A7J6Y9P8"/>
<protein>
    <submittedName>
        <fullName evidence="2">Uncharacterized protein</fullName>
    </submittedName>
</protein>
<sequence length="662" mass="74819">MHVVREYWHTRFVCERMLRQKRNRRNFSFFFFFSLFWRRSKEMSGAAVLAESIGAAPLPVIQLSESLLKSLHIPTQHTCFLRPVFASHVSRQSSALFITSWLPRVLLVTESGLLLLIDPSDGRVTHEASLLLSGSPPAAENERLVHIVMQQGQQNRDRPTTTLWMKIAVGTTLFAAILRFKGVFQGTPTELLRVILHFVPQRHVSVQQYVLPGPLNNIISSGLRSVSVRNYDEEDDTSRGMSSSPRAAKRRYMKWFVVEEWKRHKTLHAELEKQQKEKNENLAPQEEEQEVDFPQETAEEDMVPNNDFAAVEAAPSEEEEEMNDVDEMNAFDHDKKSQGFSVGEQNSLHEAVDEAEDYDTTTALPQREDFLSANLDVRQPLLQKERGLEEEEEEEMLGFEYKPAVPLPFLLNETGTMGHGDLPGRASENSLMRWAGKNGDEWTSLWRELRPKNSVDVSLNKNGREGGNSSEEPWNLVDHAPPGKESAPEEKCEAPSSQTGAVCTAGPADITEKSREENECLINAEDPITALEALELPPPLPATSFFRLEQKMDNDDAPTIVDEQSNMEEFPFICNKVAEVTPLQANGAHILSVYPLQRPLGDYKRKGAESSDEDQLWQRVYHENLGRKADSRVCQQSPMEKYSRGSAHVSNLNVDAKVLGDI</sequence>
<comment type="caution">
    <text evidence="2">The sequence shown here is derived from an EMBL/GenBank/DDBJ whole genome shotgun (WGS) entry which is preliminary data.</text>
</comment>
<proteinExistence type="predicted"/>
<evidence type="ECO:0000313" key="3">
    <source>
        <dbReference type="Proteomes" id="UP000583944"/>
    </source>
</evidence>
<evidence type="ECO:0000313" key="2">
    <source>
        <dbReference type="EMBL" id="KAF5222828.1"/>
    </source>
</evidence>
<organism evidence="2 3">
    <name type="scientific">Trypanosoma cruzi</name>
    <dbReference type="NCBI Taxonomy" id="5693"/>
    <lineage>
        <taxon>Eukaryota</taxon>
        <taxon>Discoba</taxon>
        <taxon>Euglenozoa</taxon>
        <taxon>Kinetoplastea</taxon>
        <taxon>Metakinetoplastina</taxon>
        <taxon>Trypanosomatida</taxon>
        <taxon>Trypanosomatidae</taxon>
        <taxon>Trypanosoma</taxon>
        <taxon>Schizotrypanum</taxon>
    </lineage>
</organism>
<dbReference type="VEuPathDB" id="TriTrypDB:BCY84_05052"/>
<evidence type="ECO:0000256" key="1">
    <source>
        <dbReference type="SAM" id="MobiDB-lite"/>
    </source>
</evidence>
<accession>A0A7J6Y9P8</accession>
<feature type="region of interest" description="Disordered" evidence="1">
    <location>
        <begin position="456"/>
        <end position="505"/>
    </location>
</feature>
<reference evidence="2 3" key="1">
    <citation type="journal article" date="2019" name="Genome Biol. Evol.">
        <title>Nanopore Sequencing Significantly Improves Genome Assembly of the Protozoan Parasite Trypanosoma cruzi.</title>
        <authorList>
            <person name="Diaz-Viraque F."/>
            <person name="Pita S."/>
            <person name="Greif G."/>
            <person name="de Souza R.C.M."/>
            <person name="Iraola G."/>
            <person name="Robello C."/>
        </authorList>
    </citation>
    <scope>NUCLEOTIDE SEQUENCE [LARGE SCALE GENOMIC DNA]</scope>
    <source>
        <strain evidence="2 3">Berenice</strain>
    </source>
</reference>
<dbReference type="EMBL" id="JABDHM010000024">
    <property type="protein sequence ID" value="KAF5222828.1"/>
    <property type="molecule type" value="Genomic_DNA"/>
</dbReference>